<reference evidence="2 3" key="1">
    <citation type="submission" date="2017-02" db="EMBL/GenBank/DDBJ databases">
        <title>Complete genome sequence of the cold-active Pseudoalteromonas aliena strain EH1 isolated from Arctic seawater.</title>
        <authorList>
            <person name="Kim E."/>
            <person name="Heo E."/>
            <person name="Kim H."/>
            <person name="Kim D."/>
        </authorList>
    </citation>
    <scope>NUCLEOTIDE SEQUENCE [LARGE SCALE GENOMIC DNA]</scope>
    <source>
        <strain evidence="2 3">EH1</strain>
    </source>
</reference>
<evidence type="ECO:0000256" key="1">
    <source>
        <dbReference type="SAM" id="Phobius"/>
    </source>
</evidence>
<dbReference type="STRING" id="247523.B0W48_09285"/>
<keyword evidence="1" id="KW-0812">Transmembrane</keyword>
<dbReference type="RefSeq" id="WP_077536688.1">
    <property type="nucleotide sequence ID" value="NZ_CP019628.1"/>
</dbReference>
<evidence type="ECO:0000313" key="3">
    <source>
        <dbReference type="Proteomes" id="UP000188243"/>
    </source>
</evidence>
<feature type="transmembrane region" description="Helical" evidence="1">
    <location>
        <begin position="81"/>
        <end position="99"/>
    </location>
</feature>
<dbReference type="AlphaFoldDB" id="A0A1Q2GY70"/>
<keyword evidence="1" id="KW-1133">Transmembrane helix</keyword>
<dbReference type="KEGG" id="paln:B0W48_09285"/>
<gene>
    <name evidence="2" type="ORF">B0W48_09285</name>
</gene>
<feature type="transmembrane region" description="Helical" evidence="1">
    <location>
        <begin position="53"/>
        <end position="76"/>
    </location>
</feature>
<protein>
    <recommendedName>
        <fullName evidence="4">Sugar transporter</fullName>
    </recommendedName>
</protein>
<evidence type="ECO:0000313" key="2">
    <source>
        <dbReference type="EMBL" id="AQP99960.1"/>
    </source>
</evidence>
<sequence>MSSSTIPIWLKSLAWAALTWNLFGVIAFIIQMMMTPEMISKLPLDQQTAYSNIPLWSTIAFAVAVFGGTLGCLFLLTKNALATPTFALSLGAILLQQYYNFVVINSLKLLGASAIFMPIFVIIIATTLLCLSIKGKQQGWLR</sequence>
<name>A0A1Q2GY70_9GAMM</name>
<proteinExistence type="predicted"/>
<keyword evidence="1" id="KW-0472">Membrane</keyword>
<feature type="transmembrane region" description="Helical" evidence="1">
    <location>
        <begin position="111"/>
        <end position="133"/>
    </location>
</feature>
<accession>A0A1Q2GY70</accession>
<feature type="transmembrane region" description="Helical" evidence="1">
    <location>
        <begin position="12"/>
        <end position="33"/>
    </location>
</feature>
<dbReference type="EMBL" id="CP019628">
    <property type="protein sequence ID" value="AQP99960.1"/>
    <property type="molecule type" value="Genomic_DNA"/>
</dbReference>
<evidence type="ECO:0008006" key="4">
    <source>
        <dbReference type="Google" id="ProtNLM"/>
    </source>
</evidence>
<dbReference type="Proteomes" id="UP000188243">
    <property type="component" value="Chromosome"/>
</dbReference>
<organism evidence="2 3">
    <name type="scientific">Pseudoalteromonas aliena</name>
    <dbReference type="NCBI Taxonomy" id="247523"/>
    <lineage>
        <taxon>Bacteria</taxon>
        <taxon>Pseudomonadati</taxon>
        <taxon>Pseudomonadota</taxon>
        <taxon>Gammaproteobacteria</taxon>
        <taxon>Alteromonadales</taxon>
        <taxon>Pseudoalteromonadaceae</taxon>
        <taxon>Pseudoalteromonas</taxon>
    </lineage>
</organism>